<comment type="function">
    <text evidence="13">Photoreceptor implicated in non-image-forming responses to light.</text>
</comment>
<evidence type="ECO:0000256" key="7">
    <source>
        <dbReference type="ARBA" id="ARBA00022991"/>
    </source>
</evidence>
<dbReference type="InterPro" id="IPR017452">
    <property type="entry name" value="GPCR_Rhodpsn_7TM"/>
</dbReference>
<gene>
    <name evidence="18" type="primary">LOC113069042</name>
</gene>
<dbReference type="PROSITE" id="PS50262">
    <property type="entry name" value="G_PROTEIN_RECEP_F1_2"/>
    <property type="match status" value="1"/>
</dbReference>
<dbReference type="OrthoDB" id="9996086at2759"/>
<keyword evidence="6 14" id="KW-1133">Transmembrane helix</keyword>
<dbReference type="Proteomes" id="UP000515129">
    <property type="component" value="Chromosome 5"/>
</dbReference>
<keyword evidence="5 14" id="KW-0681">Retinal protein</keyword>
<evidence type="ECO:0000256" key="5">
    <source>
        <dbReference type="ARBA" id="ARBA00022925"/>
    </source>
</evidence>
<feature type="domain" description="G-protein coupled receptors family 1 profile" evidence="16">
    <location>
        <begin position="35"/>
        <end position="295"/>
    </location>
</feature>
<evidence type="ECO:0000256" key="14">
    <source>
        <dbReference type="RuleBase" id="RU004951"/>
    </source>
</evidence>
<evidence type="ECO:0000256" key="13">
    <source>
        <dbReference type="ARBA" id="ARBA00059157"/>
    </source>
</evidence>
<dbReference type="InterPro" id="IPR001760">
    <property type="entry name" value="Opsin"/>
</dbReference>
<evidence type="ECO:0000259" key="16">
    <source>
        <dbReference type="PROSITE" id="PS50262"/>
    </source>
</evidence>
<dbReference type="RefSeq" id="XP_026097804.1">
    <property type="nucleotide sequence ID" value="XM_026242019.1"/>
</dbReference>
<evidence type="ECO:0000256" key="12">
    <source>
        <dbReference type="ARBA" id="ARBA00023224"/>
    </source>
</evidence>
<dbReference type="PROSITE" id="PS00237">
    <property type="entry name" value="G_PROTEIN_RECEP_F1_1"/>
    <property type="match status" value="1"/>
</dbReference>
<dbReference type="AlphaFoldDB" id="A0A6P6MND0"/>
<organism evidence="17 18">
    <name type="scientific">Carassius auratus</name>
    <name type="common">Goldfish</name>
    <dbReference type="NCBI Taxonomy" id="7957"/>
    <lineage>
        <taxon>Eukaryota</taxon>
        <taxon>Metazoa</taxon>
        <taxon>Chordata</taxon>
        <taxon>Craniata</taxon>
        <taxon>Vertebrata</taxon>
        <taxon>Euteleostomi</taxon>
        <taxon>Actinopterygii</taxon>
        <taxon>Neopterygii</taxon>
        <taxon>Teleostei</taxon>
        <taxon>Ostariophysi</taxon>
        <taxon>Cypriniformes</taxon>
        <taxon>Cyprinidae</taxon>
        <taxon>Cyprininae</taxon>
        <taxon>Carassius</taxon>
    </lineage>
</organism>
<dbReference type="PRINTS" id="PR00237">
    <property type="entry name" value="GPCRRHODOPSN"/>
</dbReference>
<proteinExistence type="inferred from homology"/>
<feature type="transmembrane region" description="Helical" evidence="14">
    <location>
        <begin position="93"/>
        <end position="114"/>
    </location>
</feature>
<keyword evidence="9 14" id="KW-0472">Membrane</keyword>
<evidence type="ECO:0000256" key="3">
    <source>
        <dbReference type="ARBA" id="ARBA00022606"/>
    </source>
</evidence>
<dbReference type="GO" id="GO:0007601">
    <property type="term" value="P:visual perception"/>
    <property type="evidence" value="ECO:0007669"/>
    <property type="project" value="InterPro"/>
</dbReference>
<comment type="subcellular location">
    <subcellularLocation>
        <location evidence="1 14">Membrane</location>
        <topology evidence="1 14">Multi-pass membrane protein</topology>
    </subcellularLocation>
</comment>
<comment type="caution">
    <text evidence="14">Lacks conserved residue(s) required for the propagation of feature annotation.</text>
</comment>
<dbReference type="GeneID" id="113069042"/>
<dbReference type="PROSITE" id="PS00238">
    <property type="entry name" value="OPSIN"/>
    <property type="match status" value="1"/>
</dbReference>
<evidence type="ECO:0000256" key="1">
    <source>
        <dbReference type="ARBA" id="ARBA00004141"/>
    </source>
</evidence>
<feature type="transmembrane region" description="Helical" evidence="14">
    <location>
        <begin position="135"/>
        <end position="157"/>
    </location>
</feature>
<evidence type="ECO:0000256" key="10">
    <source>
        <dbReference type="ARBA" id="ARBA00023157"/>
    </source>
</evidence>
<feature type="transmembrane region" description="Helical" evidence="14">
    <location>
        <begin position="242"/>
        <end position="267"/>
    </location>
</feature>
<evidence type="ECO:0000313" key="18">
    <source>
        <dbReference type="RefSeq" id="XP_026097804.1"/>
    </source>
</evidence>
<keyword evidence="3 14" id="KW-0716">Sensory transduction</keyword>
<dbReference type="GO" id="GO:0007602">
    <property type="term" value="P:phototransduction"/>
    <property type="evidence" value="ECO:0007669"/>
    <property type="project" value="UniProtKB-KW"/>
</dbReference>
<evidence type="ECO:0000256" key="4">
    <source>
        <dbReference type="ARBA" id="ARBA00022692"/>
    </source>
</evidence>
<comment type="similarity">
    <text evidence="14">Belongs to the G-protein coupled receptor 1 family. Opsin subfamily.</text>
</comment>
<protein>
    <submittedName>
        <fullName evidence="18">Melanopsin-A-like</fullName>
    </submittedName>
</protein>
<evidence type="ECO:0000256" key="15">
    <source>
        <dbReference type="SAM" id="MobiDB-lite"/>
    </source>
</evidence>
<keyword evidence="10" id="KW-1015">Disulfide bond</keyword>
<keyword evidence="17" id="KW-1185">Reference proteome</keyword>
<dbReference type="FunFam" id="1.20.1070.10:FF:000044">
    <property type="entry name" value="Opsin, ultraviolet-sensitive"/>
    <property type="match status" value="1"/>
</dbReference>
<sequence>MEPQRQIYKRLDIPDHVHYIIAFFVLIIGTLGVTGNALVMFAFYSNKKLRNLPNYFIMNLAVSDFLMAITQSPVFFINCLFKEWMFGELGCKIYAFCGALFGITSMINLLAISIDRYVVITKPLQTIQWSSKRRTSLAILCIWIYSLAWSLAPLIGWSSYIPEGLMTSCTWDYASPSPANKSYTMMLCCFVFFIPLAIILYCYLFMFLSVRKASRDLERLSSQKSSFVKQQSMRSEWKLAKIAAVVIVVFVLSWSPYACVTLIAWAGHANILTPYSKTLPAVIAKSSAIYNPFIYAIIHTKYRATLAEKVPGLSCLSRPQKDCLTSSTNSNASFKDTSVSRQSSVSKNRLHTTFASGSSAMVMREVELDLMENRHNLSKVSFRDSSRQRILKCSSLLIEKPSIQMRESFSLCERDLVSGSLAMATAPTVVYTKKSGSADMTSDLSFNPKNDSMTHSSSGAPTFIISPASESNTREDTNGEVKSGSHCQDIMFDHTNINCPAELLETTETFLT</sequence>
<accession>A0A6P6MND0</accession>
<dbReference type="GO" id="GO:0016020">
    <property type="term" value="C:membrane"/>
    <property type="evidence" value="ECO:0007669"/>
    <property type="project" value="UniProtKB-SubCell"/>
</dbReference>
<keyword evidence="8 14" id="KW-0297">G-protein coupled receptor</keyword>
<dbReference type="GO" id="GO:0004930">
    <property type="term" value="F:G protein-coupled receptor activity"/>
    <property type="evidence" value="ECO:0007669"/>
    <property type="project" value="UniProtKB-KW"/>
</dbReference>
<keyword evidence="12 14" id="KW-0807">Transducer</keyword>
<evidence type="ECO:0000313" key="17">
    <source>
        <dbReference type="Proteomes" id="UP000515129"/>
    </source>
</evidence>
<dbReference type="InterPro" id="IPR027430">
    <property type="entry name" value="Retinal_BS"/>
</dbReference>
<feature type="transmembrane region" description="Helical" evidence="14">
    <location>
        <begin position="183"/>
        <end position="210"/>
    </location>
</feature>
<dbReference type="SUPFAM" id="SSF81321">
    <property type="entry name" value="Family A G protein-coupled receptor-like"/>
    <property type="match status" value="1"/>
</dbReference>
<keyword evidence="11 14" id="KW-0675">Receptor</keyword>
<dbReference type="KEGG" id="caua:113069042"/>
<evidence type="ECO:0000256" key="2">
    <source>
        <dbReference type="ARBA" id="ARBA00022543"/>
    </source>
</evidence>
<feature type="transmembrane region" description="Helical" evidence="14">
    <location>
        <begin position="20"/>
        <end position="44"/>
    </location>
</feature>
<dbReference type="InterPro" id="IPR000276">
    <property type="entry name" value="GPCR_Rhodpsn"/>
</dbReference>
<evidence type="ECO:0000256" key="9">
    <source>
        <dbReference type="ARBA" id="ARBA00023136"/>
    </source>
</evidence>
<dbReference type="PRINTS" id="PR00238">
    <property type="entry name" value="OPSIN"/>
</dbReference>
<dbReference type="PANTHER" id="PTHR24240">
    <property type="entry name" value="OPSIN"/>
    <property type="match status" value="1"/>
</dbReference>
<evidence type="ECO:0000256" key="8">
    <source>
        <dbReference type="ARBA" id="ARBA00023040"/>
    </source>
</evidence>
<feature type="region of interest" description="Disordered" evidence="15">
    <location>
        <begin position="447"/>
        <end position="484"/>
    </location>
</feature>
<keyword evidence="2 14" id="KW-0600">Photoreceptor protein</keyword>
<dbReference type="InterPro" id="IPR050125">
    <property type="entry name" value="GPCR_opsins"/>
</dbReference>
<dbReference type="SMART" id="SM01381">
    <property type="entry name" value="7TM_GPCR_Srsx"/>
    <property type="match status" value="1"/>
</dbReference>
<dbReference type="GO" id="GO:0009881">
    <property type="term" value="F:photoreceptor activity"/>
    <property type="evidence" value="ECO:0007669"/>
    <property type="project" value="UniProtKB-KW"/>
</dbReference>
<evidence type="ECO:0000256" key="6">
    <source>
        <dbReference type="ARBA" id="ARBA00022989"/>
    </source>
</evidence>
<feature type="transmembrane region" description="Helical" evidence="14">
    <location>
        <begin position="56"/>
        <end position="81"/>
    </location>
</feature>
<keyword evidence="7 14" id="KW-0157">Chromophore</keyword>
<dbReference type="Pfam" id="PF00001">
    <property type="entry name" value="7tm_1"/>
    <property type="match status" value="1"/>
</dbReference>
<keyword evidence="4 14" id="KW-0812">Transmembrane</keyword>
<feature type="compositionally biased region" description="Polar residues" evidence="15">
    <location>
        <begin position="447"/>
        <end position="460"/>
    </location>
</feature>
<dbReference type="Gene3D" id="1.20.1070.10">
    <property type="entry name" value="Rhodopsin 7-helix transmembrane proteins"/>
    <property type="match status" value="1"/>
</dbReference>
<evidence type="ECO:0000256" key="11">
    <source>
        <dbReference type="ARBA" id="ARBA00023170"/>
    </source>
</evidence>
<name>A0A6P6MND0_CARAU</name>
<reference evidence="18" key="1">
    <citation type="submission" date="2025-08" db="UniProtKB">
        <authorList>
            <consortium name="RefSeq"/>
        </authorList>
    </citation>
    <scope>IDENTIFICATION</scope>
    <source>
        <strain evidence="18">Wakin</strain>
        <tissue evidence="18">Muscle</tissue>
    </source>
</reference>